<dbReference type="AlphaFoldDB" id="A0A1G7SF22"/>
<proteinExistence type="predicted"/>
<dbReference type="Proteomes" id="UP000183812">
    <property type="component" value="Unassembled WGS sequence"/>
</dbReference>
<organism evidence="2 3">
    <name type="scientific">Rhodobacter capsulatus</name>
    <name type="common">Rhodopseudomonas capsulata</name>
    <dbReference type="NCBI Taxonomy" id="1061"/>
    <lineage>
        <taxon>Bacteria</taxon>
        <taxon>Pseudomonadati</taxon>
        <taxon>Pseudomonadota</taxon>
        <taxon>Alphaproteobacteria</taxon>
        <taxon>Rhodobacterales</taxon>
        <taxon>Rhodobacter group</taxon>
        <taxon>Rhodobacter</taxon>
    </lineage>
</organism>
<dbReference type="InterPro" id="IPR006528">
    <property type="entry name" value="Phage_head_morphogenesis_dom"/>
</dbReference>
<dbReference type="Pfam" id="PF04233">
    <property type="entry name" value="Phage_Mu_F"/>
    <property type="match status" value="1"/>
</dbReference>
<protein>
    <submittedName>
        <fullName evidence="2">Phage Mu protein F like protein</fullName>
    </submittedName>
</protein>
<feature type="domain" description="Phage head morphogenesis" evidence="1">
    <location>
        <begin position="95"/>
        <end position="181"/>
    </location>
</feature>
<gene>
    <name evidence="2" type="ORF">SAMN04244550_03604</name>
</gene>
<dbReference type="EMBL" id="FNAY01000040">
    <property type="protein sequence ID" value="SDG21656.1"/>
    <property type="molecule type" value="Genomic_DNA"/>
</dbReference>
<accession>A0A1G7SF22</accession>
<reference evidence="2 3" key="1">
    <citation type="submission" date="2016-10" db="EMBL/GenBank/DDBJ databases">
        <authorList>
            <person name="de Groot N.N."/>
        </authorList>
    </citation>
    <scope>NUCLEOTIDE SEQUENCE [LARGE SCALE GENOMIC DNA]</scope>
    <source>
        <strain evidence="3">DSM 938 / 37b4</strain>
    </source>
</reference>
<evidence type="ECO:0000313" key="3">
    <source>
        <dbReference type="Proteomes" id="UP000183812"/>
    </source>
</evidence>
<name>A0A1G7SF22_RHOCA</name>
<evidence type="ECO:0000313" key="2">
    <source>
        <dbReference type="EMBL" id="SDG21656.1"/>
    </source>
</evidence>
<dbReference type="RefSeq" id="WP_175454916.1">
    <property type="nucleotide sequence ID" value="NZ_CP119563.1"/>
</dbReference>
<sequence length="409" mass="46262">MSESDQLFTEAPPEVTRYFDAKRSKPGVDWRDVAPYEHAVSFTVARTAGYDVIDDIRAAASDAIRNYGDFGKFVDDLEPVLRRKGWWGRKIDAATGEAVQLGSLHRLRTIYWANKSTARAAGEWERIQRTKRGLPFLMYGQSRAENKRPLHLTWVGTILPVDHPWWATHYPPNGWLCQCRARHISRREAMRNGYDPDAPAPEIETFTWTNKRTGEVVEVPMGIDPGWQTNPGMLRARNVQQLLSSRIEAMSEAAREVAIKDIVGSRLFRAIQANEFGYDPARAGERVMREIGHIATPVAALPADVAELIGAKVTLVQFSVADAAKHLGKPERAAWEADLYGMVQRLILNGSIYRDMKRGARNHNIVAEIEGKIWSIALQQSADRRAIFLKSMRRCQPTDYSSPAWQKIR</sequence>
<evidence type="ECO:0000259" key="1">
    <source>
        <dbReference type="Pfam" id="PF04233"/>
    </source>
</evidence>